<organism evidence="2 3">
    <name type="scientific">Natrinema soli</name>
    <dbReference type="NCBI Taxonomy" id="1930624"/>
    <lineage>
        <taxon>Archaea</taxon>
        <taxon>Methanobacteriati</taxon>
        <taxon>Methanobacteriota</taxon>
        <taxon>Stenosarchaea group</taxon>
        <taxon>Halobacteria</taxon>
        <taxon>Halobacteriales</taxon>
        <taxon>Natrialbaceae</taxon>
        <taxon>Natrinema</taxon>
    </lineage>
</organism>
<feature type="region of interest" description="Disordered" evidence="1">
    <location>
        <begin position="1"/>
        <end position="30"/>
    </location>
</feature>
<dbReference type="RefSeq" id="WP_273739943.1">
    <property type="nucleotide sequence ID" value="NZ_JAQIVI010000318.1"/>
</dbReference>
<dbReference type="InterPro" id="IPR023393">
    <property type="entry name" value="START-like_dom_sf"/>
</dbReference>
<dbReference type="PANTHER" id="PTHR33824:SF7">
    <property type="entry name" value="POLYKETIDE CYCLASE_DEHYDRASE AND LIPID TRANSPORT SUPERFAMILY PROTEIN"/>
    <property type="match status" value="1"/>
</dbReference>
<proteinExistence type="predicted"/>
<name>A0ABD5SQ81_9EURY</name>
<sequence length="260" mass="27524">MSDHVTEPIPGDSDGETTEPERARGDRSIGRGGRLAATAFGGALFVAGLRRRSLVGGAMALGGGWLVARGLSGTSRPLRTLSVAAEERDGPILGSAVGPMTVDRTITVGVPADELTAYWRDPEQLTRIMGPVAEVTGAGEDRHHWEVRPPRGPTLTWETEIVDDRPGELLRWESLEGAMIPTDGDVRFRPAPGDRGTQVTLQLQFDPPGGKLGAAGVQRLGIVPKTIAETALRRFKSLAETGEIPTIEANPSARGSGDLV</sequence>
<dbReference type="CDD" id="cd07817">
    <property type="entry name" value="SRPBCC_8"/>
    <property type="match status" value="1"/>
</dbReference>
<reference evidence="2 3" key="1">
    <citation type="journal article" date="2019" name="Int. J. Syst. Evol. Microbiol.">
        <title>The Global Catalogue of Microorganisms (GCM) 10K type strain sequencing project: providing services to taxonomists for standard genome sequencing and annotation.</title>
        <authorList>
            <consortium name="The Broad Institute Genomics Platform"/>
            <consortium name="The Broad Institute Genome Sequencing Center for Infectious Disease"/>
            <person name="Wu L."/>
            <person name="Ma J."/>
        </authorList>
    </citation>
    <scope>NUCLEOTIDE SEQUENCE [LARGE SCALE GENOMIC DNA]</scope>
    <source>
        <strain evidence="2 3">LMG 29247</strain>
    </source>
</reference>
<evidence type="ECO:0000256" key="1">
    <source>
        <dbReference type="SAM" id="MobiDB-lite"/>
    </source>
</evidence>
<gene>
    <name evidence="2" type="ORF">ACFQE6_19140</name>
</gene>
<dbReference type="InterPro" id="IPR019587">
    <property type="entry name" value="Polyketide_cyclase/dehydratase"/>
</dbReference>
<evidence type="ECO:0000313" key="2">
    <source>
        <dbReference type="EMBL" id="MFC6767014.1"/>
    </source>
</evidence>
<dbReference type="AlphaFoldDB" id="A0ABD5SQ81"/>
<dbReference type="PANTHER" id="PTHR33824">
    <property type="entry name" value="POLYKETIDE CYCLASE/DEHYDRASE AND LIPID TRANSPORT SUPERFAMILY PROTEIN"/>
    <property type="match status" value="1"/>
</dbReference>
<evidence type="ECO:0000313" key="3">
    <source>
        <dbReference type="Proteomes" id="UP001596383"/>
    </source>
</evidence>
<dbReference type="InterPro" id="IPR047137">
    <property type="entry name" value="ORF3"/>
</dbReference>
<dbReference type="Pfam" id="PF10604">
    <property type="entry name" value="Polyketide_cyc2"/>
    <property type="match status" value="1"/>
</dbReference>
<dbReference type="Proteomes" id="UP001596383">
    <property type="component" value="Unassembled WGS sequence"/>
</dbReference>
<keyword evidence="3" id="KW-1185">Reference proteome</keyword>
<dbReference type="Gene3D" id="3.30.530.20">
    <property type="match status" value="1"/>
</dbReference>
<protein>
    <submittedName>
        <fullName evidence="2">SRPBCC family protein</fullName>
    </submittedName>
</protein>
<dbReference type="SUPFAM" id="SSF55961">
    <property type="entry name" value="Bet v1-like"/>
    <property type="match status" value="1"/>
</dbReference>
<dbReference type="EMBL" id="JBHSWV010000318">
    <property type="protein sequence ID" value="MFC6767014.1"/>
    <property type="molecule type" value="Genomic_DNA"/>
</dbReference>
<accession>A0ABD5SQ81</accession>
<feature type="compositionally biased region" description="Basic and acidic residues" evidence="1">
    <location>
        <begin position="19"/>
        <end position="29"/>
    </location>
</feature>
<comment type="caution">
    <text evidence="2">The sequence shown here is derived from an EMBL/GenBank/DDBJ whole genome shotgun (WGS) entry which is preliminary data.</text>
</comment>